<organism evidence="1">
    <name type="scientific">Asparagus officinalis</name>
    <name type="common">Garden asparagus</name>
    <dbReference type="NCBI Taxonomy" id="4686"/>
    <lineage>
        <taxon>Eukaryota</taxon>
        <taxon>Viridiplantae</taxon>
        <taxon>Streptophyta</taxon>
        <taxon>Embryophyta</taxon>
        <taxon>Tracheophyta</taxon>
        <taxon>Spermatophyta</taxon>
        <taxon>Magnoliopsida</taxon>
        <taxon>Liliopsida</taxon>
        <taxon>Asparagales</taxon>
        <taxon>Asparagaceae</taxon>
        <taxon>Asparagoideae</taxon>
        <taxon>Asparagus</taxon>
    </lineage>
</organism>
<name>Q2AA59_ASPOF</name>
<dbReference type="AlphaFoldDB" id="Q2AA59"/>
<evidence type="ECO:0000313" key="1">
    <source>
        <dbReference type="EMBL" id="ABD63126.1"/>
    </source>
</evidence>
<reference evidence="1" key="1">
    <citation type="submission" date="2006-03" db="EMBL/GenBank/DDBJ databases">
        <title>Comparative Sequence and Genetic Analyses of Asparagus BACs Reveal No Microsynteny with Onion or Rice.</title>
        <authorList>
            <person name="Jernej J."/>
            <person name="Telgmann A."/>
            <person name="Jung C."/>
            <person name="Cheung F."/>
            <person name="Havey M.J."/>
            <person name="Town C.D."/>
        </authorList>
    </citation>
    <scope>NUCLEOTIDE SEQUENCE</scope>
</reference>
<proteinExistence type="predicted"/>
<sequence>MGANSLTAKTIVLQPTIKISVAEEVKYEFDQQKFEEYVSSSSSRSTSSRKRRKVSSCRKTRWFLDLKTQEGDLPATAAVVAPCNDPLASNEARSDETPWVSRLWPRHHECLGLGRDTTNRDTRSVSIKAWALFYTSRPFSPYLRRPNSELPDSKCVGKPTRRYTSFHG</sequence>
<accession>Q2AA59</accession>
<gene>
    <name evidence="1" type="ORF">18.t00022</name>
</gene>
<protein>
    <submittedName>
        <fullName evidence="1">Uncharacterized protein</fullName>
    </submittedName>
</protein>
<dbReference type="EMBL" id="AC183434">
    <property type="protein sequence ID" value="ABD63126.1"/>
    <property type="molecule type" value="Genomic_DNA"/>
</dbReference>